<dbReference type="SUPFAM" id="SSF55781">
    <property type="entry name" value="GAF domain-like"/>
    <property type="match status" value="1"/>
</dbReference>
<dbReference type="InterPro" id="IPR000014">
    <property type="entry name" value="PAS"/>
</dbReference>
<dbReference type="GO" id="GO:0005886">
    <property type="term" value="C:plasma membrane"/>
    <property type="evidence" value="ECO:0007669"/>
    <property type="project" value="TreeGrafter"/>
</dbReference>
<reference evidence="6 7" key="1">
    <citation type="submission" date="2018-06" db="EMBL/GenBank/DDBJ databases">
        <authorList>
            <consortium name="Pathogen Informatics"/>
            <person name="Doyle S."/>
        </authorList>
    </citation>
    <scope>NUCLEOTIDE SEQUENCE [LARGE SCALE GENOMIC DNA]</scope>
    <source>
        <strain evidence="6 7">NCTC13315</strain>
    </source>
</reference>
<keyword evidence="4" id="KW-0472">Membrane</keyword>
<keyword evidence="6" id="KW-0808">Transferase</keyword>
<dbReference type="Pfam" id="PF00990">
    <property type="entry name" value="GGDEF"/>
    <property type="match status" value="1"/>
</dbReference>
<dbReference type="AlphaFoldDB" id="A0A378I3K6"/>
<dbReference type="Gene3D" id="3.30.450.20">
    <property type="entry name" value="PAS domain"/>
    <property type="match status" value="1"/>
</dbReference>
<dbReference type="InterPro" id="IPR029016">
    <property type="entry name" value="GAF-like_dom_sf"/>
</dbReference>
<dbReference type="RefSeq" id="WP_115302985.1">
    <property type="nucleotide sequence ID" value="NZ_CAAAHO010000007.1"/>
</dbReference>
<dbReference type="Gene3D" id="3.30.450.40">
    <property type="match status" value="1"/>
</dbReference>
<evidence type="ECO:0000256" key="3">
    <source>
        <dbReference type="ARBA" id="ARBA00034247"/>
    </source>
</evidence>
<dbReference type="EMBL" id="UGNV01000001">
    <property type="protein sequence ID" value="STX29305.1"/>
    <property type="molecule type" value="Genomic_DNA"/>
</dbReference>
<organism evidence="6 7">
    <name type="scientific">Legionella beliardensis</name>
    <dbReference type="NCBI Taxonomy" id="91822"/>
    <lineage>
        <taxon>Bacteria</taxon>
        <taxon>Pseudomonadati</taxon>
        <taxon>Pseudomonadota</taxon>
        <taxon>Gammaproteobacteria</taxon>
        <taxon>Legionellales</taxon>
        <taxon>Legionellaceae</taxon>
        <taxon>Legionella</taxon>
    </lineage>
</organism>
<dbReference type="GO" id="GO:0052621">
    <property type="term" value="F:diguanylate cyclase activity"/>
    <property type="evidence" value="ECO:0007669"/>
    <property type="project" value="UniProtKB-EC"/>
</dbReference>
<protein>
    <recommendedName>
        <fullName evidence="2">diguanylate cyclase</fullName>
        <ecNumber evidence="2">2.7.7.65</ecNumber>
    </recommendedName>
</protein>
<dbReference type="NCBIfam" id="TIGR00254">
    <property type="entry name" value="GGDEF"/>
    <property type="match status" value="1"/>
</dbReference>
<dbReference type="InterPro" id="IPR029787">
    <property type="entry name" value="Nucleotide_cyclase"/>
</dbReference>
<dbReference type="PANTHER" id="PTHR45138:SF9">
    <property type="entry name" value="DIGUANYLATE CYCLASE DGCM-RELATED"/>
    <property type="match status" value="1"/>
</dbReference>
<dbReference type="Gene3D" id="3.30.70.270">
    <property type="match status" value="1"/>
</dbReference>
<feature type="domain" description="GGDEF" evidence="5">
    <location>
        <begin position="567"/>
        <end position="701"/>
    </location>
</feature>
<keyword evidence="6" id="KW-0418">Kinase</keyword>
<dbReference type="FunFam" id="3.30.70.270:FF:000001">
    <property type="entry name" value="Diguanylate cyclase domain protein"/>
    <property type="match status" value="1"/>
</dbReference>
<proteinExistence type="predicted"/>
<dbReference type="NCBIfam" id="TIGR00229">
    <property type="entry name" value="sensory_box"/>
    <property type="match status" value="1"/>
</dbReference>
<evidence type="ECO:0000259" key="5">
    <source>
        <dbReference type="PROSITE" id="PS50887"/>
    </source>
</evidence>
<evidence type="ECO:0000313" key="6">
    <source>
        <dbReference type="EMBL" id="STX29305.1"/>
    </source>
</evidence>
<dbReference type="SMART" id="SM00267">
    <property type="entry name" value="GGDEF"/>
    <property type="match status" value="1"/>
</dbReference>
<evidence type="ECO:0000256" key="1">
    <source>
        <dbReference type="ARBA" id="ARBA00001946"/>
    </source>
</evidence>
<comment type="cofactor">
    <cofactor evidence="1">
        <name>Mg(2+)</name>
        <dbReference type="ChEBI" id="CHEBI:18420"/>
    </cofactor>
</comment>
<dbReference type="Proteomes" id="UP000254968">
    <property type="component" value="Unassembled WGS sequence"/>
</dbReference>
<dbReference type="GO" id="GO:1902201">
    <property type="term" value="P:negative regulation of bacterial-type flagellum-dependent cell motility"/>
    <property type="evidence" value="ECO:0007669"/>
    <property type="project" value="TreeGrafter"/>
</dbReference>
<dbReference type="Pfam" id="PF08448">
    <property type="entry name" value="PAS_4"/>
    <property type="match status" value="1"/>
</dbReference>
<dbReference type="InterPro" id="IPR000160">
    <property type="entry name" value="GGDEF_dom"/>
</dbReference>
<dbReference type="InterPro" id="IPR035965">
    <property type="entry name" value="PAS-like_dom_sf"/>
</dbReference>
<dbReference type="EC" id="2.7.7.65" evidence="2"/>
<dbReference type="InterPro" id="IPR013656">
    <property type="entry name" value="PAS_4"/>
</dbReference>
<dbReference type="CDD" id="cd01949">
    <property type="entry name" value="GGDEF"/>
    <property type="match status" value="1"/>
</dbReference>
<dbReference type="CDD" id="cd19410">
    <property type="entry name" value="HK9-like_sensor"/>
    <property type="match status" value="1"/>
</dbReference>
<feature type="transmembrane region" description="Helical" evidence="4">
    <location>
        <begin position="196"/>
        <end position="214"/>
    </location>
</feature>
<dbReference type="Pfam" id="PF13492">
    <property type="entry name" value="GAF_3"/>
    <property type="match status" value="1"/>
</dbReference>
<keyword evidence="4" id="KW-0812">Transmembrane</keyword>
<accession>A0A378I3K6</accession>
<dbReference type="SUPFAM" id="SSF55785">
    <property type="entry name" value="PYP-like sensor domain (PAS domain)"/>
    <property type="match status" value="1"/>
</dbReference>
<dbReference type="Pfam" id="PF05227">
    <property type="entry name" value="CHASE3"/>
    <property type="match status" value="1"/>
</dbReference>
<comment type="catalytic activity">
    <reaction evidence="3">
        <text>2 GTP = 3',3'-c-di-GMP + 2 diphosphate</text>
        <dbReference type="Rhea" id="RHEA:24898"/>
        <dbReference type="ChEBI" id="CHEBI:33019"/>
        <dbReference type="ChEBI" id="CHEBI:37565"/>
        <dbReference type="ChEBI" id="CHEBI:58805"/>
        <dbReference type="EC" id="2.7.7.65"/>
    </reaction>
</comment>
<keyword evidence="7" id="KW-1185">Reference proteome</keyword>
<keyword evidence="4" id="KW-1133">Transmembrane helix</keyword>
<name>A0A378I3K6_9GAMM</name>
<feature type="transmembrane region" description="Helical" evidence="4">
    <location>
        <begin position="20"/>
        <end position="39"/>
    </location>
</feature>
<evidence type="ECO:0000256" key="4">
    <source>
        <dbReference type="SAM" id="Phobius"/>
    </source>
</evidence>
<dbReference type="OrthoDB" id="9803824at2"/>
<dbReference type="InterPro" id="IPR007891">
    <property type="entry name" value="CHASE3"/>
</dbReference>
<evidence type="ECO:0000256" key="2">
    <source>
        <dbReference type="ARBA" id="ARBA00012528"/>
    </source>
</evidence>
<gene>
    <name evidence="6" type="primary">pleD_1</name>
    <name evidence="6" type="ORF">NCTC13315_01844</name>
</gene>
<dbReference type="GO" id="GO:0043709">
    <property type="term" value="P:cell adhesion involved in single-species biofilm formation"/>
    <property type="evidence" value="ECO:0007669"/>
    <property type="project" value="TreeGrafter"/>
</dbReference>
<dbReference type="InterPro" id="IPR050469">
    <property type="entry name" value="Diguanylate_Cyclase"/>
</dbReference>
<sequence length="706" mass="80512">MDNAKLKDKVKGIRLSKPLLNGIFIAAILVLIAISYFSYLQVKHLVTSIKWVNHTYDVIQKVDSSLYKIISLESDQRAYVLTGNEHFLIDMDNIKSDINIELQALKDLTKDNLEQTPRVARFITLMNNRLAIIQKVIKLKSLNKFDTQDGMTLFLEGQETSIRVRSLGQEIKSVEMVLLNERHLTAVSYVDTVNRVLIIGNLVGIVSLIIALLLSNRELLIRRSIEVQNKNTQFRLRKIIESTSDMIAAFDKDCRFIIFNEDYQREFKLIFGKSLQVGMSLNEALAEVTESKQSLAQAWRNSLGEDNTIKALETIVNDEKQIYELSANLIYNDKNEFNGAVQSIRNITNRVKEHTELQQSYAQLEQGMQALTEKNVQISLLVEMSDIMLASNSQEELSDVLSKYSARLLNFADGYLFVMHPSKNYLEVISKWGQPTTQEVTFTPDQCWAIRLGRKHHISGTNQSELLCSHIKIESVKKAYLCVPLMAQNDIYGLLYLEFEEKASIDENQRLLINAFAELVALALANVRLRENLRHQSIRDPLTGLYNRRYLEDFLFKQTHQAERAKSVFSVLMLDIDHFKKINDTYGHDAGDAVLKEFGQILQNIIRIGDVATRYGGEEFVVAFYDMDYQTTLIRAESIRQSVLRLQIRYGNTHVGPISVSIGIAMYPTDAKTPAELIEAADKALYFAKGHGRNQVVAFSDMKPDE</sequence>
<dbReference type="SUPFAM" id="SSF55073">
    <property type="entry name" value="Nucleotide cyclase"/>
    <property type="match status" value="1"/>
</dbReference>
<dbReference type="SMART" id="SM00065">
    <property type="entry name" value="GAF"/>
    <property type="match status" value="1"/>
</dbReference>
<dbReference type="PROSITE" id="PS50887">
    <property type="entry name" value="GGDEF"/>
    <property type="match status" value="1"/>
</dbReference>
<dbReference type="PANTHER" id="PTHR45138">
    <property type="entry name" value="REGULATORY COMPONENTS OF SENSORY TRANSDUCTION SYSTEM"/>
    <property type="match status" value="1"/>
</dbReference>
<dbReference type="InterPro" id="IPR003018">
    <property type="entry name" value="GAF"/>
</dbReference>
<evidence type="ECO:0000313" key="7">
    <source>
        <dbReference type="Proteomes" id="UP000254968"/>
    </source>
</evidence>
<dbReference type="InterPro" id="IPR043128">
    <property type="entry name" value="Rev_trsase/Diguanyl_cyclase"/>
</dbReference>
<dbReference type="GO" id="GO:0016301">
    <property type="term" value="F:kinase activity"/>
    <property type="evidence" value="ECO:0007669"/>
    <property type="project" value="UniProtKB-KW"/>
</dbReference>